<sequence>MIGAGPGPNPDQLLAAATFGRLAPGAASGCAALEAQIFAGDDPWPESAFAAELASPANLYLGWVIPDGGAAKGVDRVLAYGGITRLGPESAPEYEIHTIAVDSVLRGRGVGRELLEHLLSVADAAPGPVFLEVRTDNEPAVGLYTAHGFETIGVRKRYYRQSGADAYTMRRPAAGGS</sequence>
<accession>A0ABS4UAH3</accession>
<dbReference type="NCBIfam" id="TIGR01575">
    <property type="entry name" value="rimI"/>
    <property type="match status" value="1"/>
</dbReference>
<evidence type="ECO:0000313" key="5">
    <source>
        <dbReference type="Proteomes" id="UP001519305"/>
    </source>
</evidence>
<dbReference type="PROSITE" id="PS51186">
    <property type="entry name" value="GNAT"/>
    <property type="match status" value="1"/>
</dbReference>
<evidence type="ECO:0000313" key="4">
    <source>
        <dbReference type="EMBL" id="MBP2333510.1"/>
    </source>
</evidence>
<feature type="domain" description="N-acetyltransferase" evidence="3">
    <location>
        <begin position="17"/>
        <end position="174"/>
    </location>
</feature>
<organism evidence="4 5">
    <name type="scientific">Corynebacterium freneyi</name>
    <dbReference type="NCBI Taxonomy" id="134034"/>
    <lineage>
        <taxon>Bacteria</taxon>
        <taxon>Bacillati</taxon>
        <taxon>Actinomycetota</taxon>
        <taxon>Actinomycetes</taxon>
        <taxon>Mycobacteriales</taxon>
        <taxon>Corynebacteriaceae</taxon>
        <taxon>Corynebacterium</taxon>
    </lineage>
</organism>
<evidence type="ECO:0000256" key="2">
    <source>
        <dbReference type="ARBA" id="ARBA00023315"/>
    </source>
</evidence>
<proteinExistence type="predicted"/>
<evidence type="ECO:0000256" key="1">
    <source>
        <dbReference type="ARBA" id="ARBA00022679"/>
    </source>
</evidence>
<dbReference type="InterPro" id="IPR051556">
    <property type="entry name" value="N-term/lysine_N-AcTrnsfr"/>
</dbReference>
<dbReference type="InterPro" id="IPR016181">
    <property type="entry name" value="Acyl_CoA_acyltransferase"/>
</dbReference>
<evidence type="ECO:0000259" key="3">
    <source>
        <dbReference type="PROSITE" id="PS51186"/>
    </source>
</evidence>
<dbReference type="Pfam" id="PF00583">
    <property type="entry name" value="Acetyltransf_1"/>
    <property type="match status" value="1"/>
</dbReference>
<reference evidence="4 5" key="1">
    <citation type="submission" date="2021-03" db="EMBL/GenBank/DDBJ databases">
        <title>Sequencing the genomes of 1000 actinobacteria strains.</title>
        <authorList>
            <person name="Klenk H.-P."/>
        </authorList>
    </citation>
    <scope>NUCLEOTIDE SEQUENCE [LARGE SCALE GENOMIC DNA]</scope>
    <source>
        <strain evidence="4 5">DSM 44506</strain>
    </source>
</reference>
<dbReference type="EMBL" id="JAGINY010000001">
    <property type="protein sequence ID" value="MBP2333510.1"/>
    <property type="molecule type" value="Genomic_DNA"/>
</dbReference>
<dbReference type="InterPro" id="IPR006464">
    <property type="entry name" value="AcTrfase_RimI/Ard1"/>
</dbReference>
<dbReference type="SUPFAM" id="SSF55729">
    <property type="entry name" value="Acyl-CoA N-acyltransferases (Nat)"/>
    <property type="match status" value="1"/>
</dbReference>
<gene>
    <name evidence="4" type="ORF">JOF33_002209</name>
</gene>
<keyword evidence="2" id="KW-0012">Acyltransferase</keyword>
<keyword evidence="5" id="KW-1185">Reference proteome</keyword>
<dbReference type="Gene3D" id="3.40.630.30">
    <property type="match status" value="1"/>
</dbReference>
<dbReference type="PANTHER" id="PTHR42919:SF8">
    <property type="entry name" value="N-ALPHA-ACETYLTRANSFERASE 50"/>
    <property type="match status" value="1"/>
</dbReference>
<dbReference type="InterPro" id="IPR000182">
    <property type="entry name" value="GNAT_dom"/>
</dbReference>
<dbReference type="PANTHER" id="PTHR42919">
    <property type="entry name" value="N-ALPHA-ACETYLTRANSFERASE"/>
    <property type="match status" value="1"/>
</dbReference>
<keyword evidence="1" id="KW-0808">Transferase</keyword>
<dbReference type="Proteomes" id="UP001519305">
    <property type="component" value="Unassembled WGS sequence"/>
</dbReference>
<comment type="caution">
    <text evidence="4">The sequence shown here is derived from an EMBL/GenBank/DDBJ whole genome shotgun (WGS) entry which is preliminary data.</text>
</comment>
<protein>
    <submittedName>
        <fullName evidence="4">Ribosomal-protein-alanine acetyltransferase</fullName>
    </submittedName>
</protein>
<name>A0ABS4UAH3_9CORY</name>
<dbReference type="CDD" id="cd04301">
    <property type="entry name" value="NAT_SF"/>
    <property type="match status" value="1"/>
</dbReference>